<evidence type="ECO:0000256" key="3">
    <source>
        <dbReference type="SAM" id="MobiDB-lite"/>
    </source>
</evidence>
<keyword evidence="1" id="KW-0880">Kelch repeat</keyword>
<dbReference type="InterPro" id="IPR015915">
    <property type="entry name" value="Kelch-typ_b-propeller"/>
</dbReference>
<evidence type="ECO:0000313" key="5">
    <source>
        <dbReference type="Proteomes" id="UP000191144"/>
    </source>
</evidence>
<dbReference type="EMBL" id="LT598478">
    <property type="protein sequence ID" value="SCU79837.1"/>
    <property type="molecule type" value="Genomic_DNA"/>
</dbReference>
<organism evidence="4 5">
    <name type="scientific">Lachancea meyersii CBS 8951</name>
    <dbReference type="NCBI Taxonomy" id="1266667"/>
    <lineage>
        <taxon>Eukaryota</taxon>
        <taxon>Fungi</taxon>
        <taxon>Dikarya</taxon>
        <taxon>Ascomycota</taxon>
        <taxon>Saccharomycotina</taxon>
        <taxon>Saccharomycetes</taxon>
        <taxon>Saccharomycetales</taxon>
        <taxon>Saccharomycetaceae</taxon>
        <taxon>Lachancea</taxon>
    </lineage>
</organism>
<feature type="compositionally biased region" description="Polar residues" evidence="3">
    <location>
        <begin position="27"/>
        <end position="44"/>
    </location>
</feature>
<accession>A0A1G4ISL4</accession>
<protein>
    <submittedName>
        <fullName evidence="4">LAME_0B00562g1_1</fullName>
    </submittedName>
</protein>
<name>A0A1G4ISL4_9SACH</name>
<reference evidence="5" key="1">
    <citation type="submission" date="2016-03" db="EMBL/GenBank/DDBJ databases">
        <authorList>
            <person name="Devillers Hugo."/>
        </authorList>
    </citation>
    <scope>NUCLEOTIDE SEQUENCE [LARGE SCALE GENOMIC DNA]</scope>
</reference>
<dbReference type="AlphaFoldDB" id="A0A1G4ISL4"/>
<feature type="compositionally biased region" description="Polar residues" evidence="3">
    <location>
        <begin position="395"/>
        <end position="410"/>
    </location>
</feature>
<feature type="region of interest" description="Disordered" evidence="3">
    <location>
        <begin position="375"/>
        <end position="410"/>
    </location>
</feature>
<dbReference type="PANTHER" id="PTHR46093:SF18">
    <property type="entry name" value="FIBRONECTIN TYPE-III DOMAIN-CONTAINING PROTEIN"/>
    <property type="match status" value="1"/>
</dbReference>
<dbReference type="Gene3D" id="2.120.10.80">
    <property type="entry name" value="Kelch-type beta propeller"/>
    <property type="match status" value="2"/>
</dbReference>
<dbReference type="SUPFAM" id="SSF50965">
    <property type="entry name" value="Galactose oxidase, central domain"/>
    <property type="match status" value="2"/>
</dbReference>
<gene>
    <name evidence="4" type="ORF">LAME_0B00562G</name>
</gene>
<dbReference type="Proteomes" id="UP000191144">
    <property type="component" value="Chromosome B"/>
</dbReference>
<sequence length="765" mass="85687">MNISAERRKADNERTLMTYYTSKLYTPRNSSVTSGSSERSCASDNSKKSARIKHVMKNMHRTPSGHKTPFRGTSDEAKFIPEVFSKGYMNYCSRLPLPSSENTELIKKQNMWIPIMKWDLTDDSARNEGPVLSSNSGEGFNYFTTSLEKNACIYRTSNAKLGNVYVGSLNRPPLFGEIKLPPFTYQCTVDLGDKIYTLGGLTPSYCYSDEMPDLSCYNVDGVPNLPPPLLDSIVNNPSMVNNHDLYVISSATSRVAKPTVSGHIPPPLLCMTGSALTKRHIFFYGGFEIKTETLKDESTGVFYLKKRAVLSNRAYILDVVTFKFMKVDLVAQPTKFNSYPSIEPRFGHSQLSLKINTTVKCAACATAAGTENKFEEAKRDIDDSSPSSSQPIEVRSQSENSLSTDRNTNSKLSISTSMGVSTILILGGYRQGEDDDFETLNELWKIEVTVIARGKKNYFKFADTALATPFSSFPEDTEGEKWPARRAFQACEIYENGLLKKRSSEDELLTNLRKNFTIEPERLTPTSPNEKPGGFFGQYDTLEQQQHHHQHHHHNNVINDIDLPLTCIAQRHVQGPQSISQTLVIHGGSDKSFVFGDLWLFDLDTETWTQVATYKDSCGDEEHQTEVGLTLVGHKLVQVSANAVLVGGFTQDDVNKHWTNKSSFNFKRFSAPSSPVASLYLLDLQSSIFEQFCVYNERRLEFDDTGTQLCEQMRLISTSVIYKNGLLYLIGGILCNFQDLNKVYLRSTLTTCILPIIATPQTVAI</sequence>
<dbReference type="PANTHER" id="PTHR46093">
    <property type="entry name" value="ACYL-COA-BINDING DOMAIN-CONTAINING PROTEIN 5"/>
    <property type="match status" value="1"/>
</dbReference>
<evidence type="ECO:0000256" key="2">
    <source>
        <dbReference type="ARBA" id="ARBA00022737"/>
    </source>
</evidence>
<feature type="region of interest" description="Disordered" evidence="3">
    <location>
        <begin position="27"/>
        <end position="50"/>
    </location>
</feature>
<keyword evidence="5" id="KW-1185">Reference proteome</keyword>
<keyword evidence="2" id="KW-0677">Repeat</keyword>
<proteinExistence type="predicted"/>
<evidence type="ECO:0000256" key="1">
    <source>
        <dbReference type="ARBA" id="ARBA00022441"/>
    </source>
</evidence>
<evidence type="ECO:0000313" key="4">
    <source>
        <dbReference type="EMBL" id="SCU79837.1"/>
    </source>
</evidence>
<dbReference type="OrthoDB" id="10251809at2759"/>
<dbReference type="InterPro" id="IPR011043">
    <property type="entry name" value="Gal_Oxase/kelch_b-propeller"/>
</dbReference>